<dbReference type="GO" id="GO:0006935">
    <property type="term" value="P:chemotaxis"/>
    <property type="evidence" value="ECO:0007669"/>
    <property type="project" value="InterPro"/>
</dbReference>
<dbReference type="PROSITE" id="PS50851">
    <property type="entry name" value="CHEW"/>
    <property type="match status" value="1"/>
</dbReference>
<proteinExistence type="predicted"/>
<dbReference type="SUPFAM" id="SSF50341">
    <property type="entry name" value="CheW-like"/>
    <property type="match status" value="1"/>
</dbReference>
<dbReference type="InterPro" id="IPR036061">
    <property type="entry name" value="CheW-like_dom_sf"/>
</dbReference>
<reference evidence="2 3" key="1">
    <citation type="journal article" date="2005" name="Nucleic Acids Res.">
        <title>Genomic blueprint of Hahella chejuensis, a marine microbe producing an algicidal agent.</title>
        <authorList>
            <person name="Jeong H."/>
            <person name="Yim J.H."/>
            <person name="Lee C."/>
            <person name="Choi S.-H."/>
            <person name="Park Y.K."/>
            <person name="Yoon S.H."/>
            <person name="Hur C.-G."/>
            <person name="Kang H.-Y."/>
            <person name="Kim D."/>
            <person name="Lee H.H."/>
            <person name="Park K.H."/>
            <person name="Park S.-H."/>
            <person name="Park H.-S."/>
            <person name="Lee H.K."/>
            <person name="Oh T.K."/>
            <person name="Kim J.F."/>
        </authorList>
    </citation>
    <scope>NUCLEOTIDE SEQUENCE [LARGE SCALE GENOMIC DNA]</scope>
    <source>
        <strain evidence="2 3">KCTC 2396</strain>
    </source>
</reference>
<sequence>MVEQTSGQISCLLIPVQGKNLLLPNASIAEIVDYQAPEPVEDGADWFLGYIRWRGLRLPLMSYDKANKSASGAKSTHTRIAVTNTIGDKHKQMPFMAFVTQGLPRLMKVRSEEVSAHEKADLGPMDKMMVKVSGEEAIIPSLEQMELLALQAVSAR</sequence>
<protein>
    <submittedName>
        <fullName evidence="2">Protein containing CheW-like domain</fullName>
    </submittedName>
</protein>
<dbReference type="Pfam" id="PF01584">
    <property type="entry name" value="CheW"/>
    <property type="match status" value="1"/>
</dbReference>
<dbReference type="Proteomes" id="UP000000238">
    <property type="component" value="Chromosome"/>
</dbReference>
<evidence type="ECO:0000313" key="3">
    <source>
        <dbReference type="Proteomes" id="UP000000238"/>
    </source>
</evidence>
<feature type="domain" description="CheW-like" evidence="1">
    <location>
        <begin position="8"/>
        <end position="153"/>
    </location>
</feature>
<dbReference type="InterPro" id="IPR002545">
    <property type="entry name" value="CheW-lke_dom"/>
</dbReference>
<name>Q2SPI0_HAHCH</name>
<dbReference type="HOGENOM" id="CLU_128728_0_0_6"/>
<evidence type="ECO:0000313" key="2">
    <source>
        <dbReference type="EMBL" id="ABC27444.1"/>
    </source>
</evidence>
<keyword evidence="3" id="KW-1185">Reference proteome</keyword>
<dbReference type="STRING" id="349521.HCH_00539"/>
<dbReference type="Gene3D" id="2.40.50.180">
    <property type="entry name" value="CheA-289, Domain 4"/>
    <property type="match status" value="1"/>
</dbReference>
<dbReference type="GO" id="GO:0007165">
    <property type="term" value="P:signal transduction"/>
    <property type="evidence" value="ECO:0007669"/>
    <property type="project" value="InterPro"/>
</dbReference>
<dbReference type="KEGG" id="hch:HCH_00539"/>
<organism evidence="2 3">
    <name type="scientific">Hahella chejuensis (strain KCTC 2396)</name>
    <dbReference type="NCBI Taxonomy" id="349521"/>
    <lineage>
        <taxon>Bacteria</taxon>
        <taxon>Pseudomonadati</taxon>
        <taxon>Pseudomonadota</taxon>
        <taxon>Gammaproteobacteria</taxon>
        <taxon>Oceanospirillales</taxon>
        <taxon>Hahellaceae</taxon>
        <taxon>Hahella</taxon>
    </lineage>
</organism>
<accession>Q2SPI0</accession>
<dbReference type="eggNOG" id="COG0835">
    <property type="taxonomic scope" value="Bacteria"/>
</dbReference>
<gene>
    <name evidence="2" type="ordered locus">HCH_00539</name>
</gene>
<evidence type="ECO:0000259" key="1">
    <source>
        <dbReference type="PROSITE" id="PS50851"/>
    </source>
</evidence>
<dbReference type="AlphaFoldDB" id="Q2SPI0"/>
<dbReference type="Gene3D" id="2.30.30.40">
    <property type="entry name" value="SH3 Domains"/>
    <property type="match status" value="1"/>
</dbReference>
<dbReference type="EMBL" id="CP000155">
    <property type="protein sequence ID" value="ABC27444.1"/>
    <property type="molecule type" value="Genomic_DNA"/>
</dbReference>